<evidence type="ECO:0000313" key="3">
    <source>
        <dbReference type="Proteomes" id="UP000566819"/>
    </source>
</evidence>
<sequence length="234" mass="25850">MSDLPPYSPAPAEPSISPPLRHSMAGPIQTCSIEDRQHDYFRVLQTSPTDYQISLTVDLTAPLYRIEVSSDPEVANDIQLFKAFSSDLVAACRISPKKGVKGPPPTAFFSLAPLAEGTKWHPLTKFSSMTTIGSYCCALPLVMVPGCPPVLRNFIWRLGKEMGEAEVELWLSDKTQYAPEGWDRGQLFARYYGSKGTRFIGKCILEIRRGGGLEFELGVVVGVLAVLQLSQRKR</sequence>
<dbReference type="EMBL" id="JAAMPI010000958">
    <property type="protein sequence ID" value="KAF4627501.1"/>
    <property type="molecule type" value="Genomic_DNA"/>
</dbReference>
<dbReference type="Proteomes" id="UP000566819">
    <property type="component" value="Unassembled WGS sequence"/>
</dbReference>
<dbReference type="AlphaFoldDB" id="A0A8H4RF50"/>
<name>A0A8H4RF50_9HELO</name>
<organism evidence="2 3">
    <name type="scientific">Cudoniella acicularis</name>
    <dbReference type="NCBI Taxonomy" id="354080"/>
    <lineage>
        <taxon>Eukaryota</taxon>
        <taxon>Fungi</taxon>
        <taxon>Dikarya</taxon>
        <taxon>Ascomycota</taxon>
        <taxon>Pezizomycotina</taxon>
        <taxon>Leotiomycetes</taxon>
        <taxon>Helotiales</taxon>
        <taxon>Tricladiaceae</taxon>
        <taxon>Cudoniella</taxon>
    </lineage>
</organism>
<protein>
    <submittedName>
        <fullName evidence="2">Uncharacterized protein</fullName>
    </submittedName>
</protein>
<feature type="region of interest" description="Disordered" evidence="1">
    <location>
        <begin position="1"/>
        <end position="24"/>
    </location>
</feature>
<gene>
    <name evidence="2" type="ORF">G7Y89_g10649</name>
</gene>
<feature type="compositionally biased region" description="Pro residues" evidence="1">
    <location>
        <begin position="1"/>
        <end position="12"/>
    </location>
</feature>
<reference evidence="2 3" key="1">
    <citation type="submission" date="2020-03" db="EMBL/GenBank/DDBJ databases">
        <title>Draft Genome Sequence of Cudoniella acicularis.</title>
        <authorList>
            <person name="Buettner E."/>
            <person name="Kellner H."/>
        </authorList>
    </citation>
    <scope>NUCLEOTIDE SEQUENCE [LARGE SCALE GENOMIC DNA]</scope>
    <source>
        <strain evidence="2 3">DSM 108380</strain>
    </source>
</reference>
<accession>A0A8H4RF50</accession>
<evidence type="ECO:0000256" key="1">
    <source>
        <dbReference type="SAM" id="MobiDB-lite"/>
    </source>
</evidence>
<comment type="caution">
    <text evidence="2">The sequence shown here is derived from an EMBL/GenBank/DDBJ whole genome shotgun (WGS) entry which is preliminary data.</text>
</comment>
<proteinExistence type="predicted"/>
<dbReference type="OrthoDB" id="3439607at2759"/>
<keyword evidence="3" id="KW-1185">Reference proteome</keyword>
<evidence type="ECO:0000313" key="2">
    <source>
        <dbReference type="EMBL" id="KAF4627501.1"/>
    </source>
</evidence>